<dbReference type="CDD" id="cd07054">
    <property type="entry name" value="BMC_PduT_repeat2"/>
    <property type="match status" value="1"/>
</dbReference>
<dbReference type="InterPro" id="IPR050575">
    <property type="entry name" value="BMC_shell"/>
</dbReference>
<organism evidence="5 6">
    <name type="scientific">Acetobacterium bakii</name>
    <dbReference type="NCBI Taxonomy" id="52689"/>
    <lineage>
        <taxon>Bacteria</taxon>
        <taxon>Bacillati</taxon>
        <taxon>Bacillota</taxon>
        <taxon>Clostridia</taxon>
        <taxon>Eubacteriales</taxon>
        <taxon>Eubacteriaceae</taxon>
        <taxon>Acetobacterium</taxon>
    </lineage>
</organism>
<keyword evidence="2" id="KW-1283">Bacterial microcompartment</keyword>
<dbReference type="PANTHER" id="PTHR33941">
    <property type="entry name" value="PROPANEDIOL UTILIZATION PROTEIN PDUA"/>
    <property type="match status" value="1"/>
</dbReference>
<dbReference type="CDD" id="cd07053">
    <property type="entry name" value="BMC_PduT_repeat1"/>
    <property type="match status" value="1"/>
</dbReference>
<dbReference type="PROSITE" id="PS51930">
    <property type="entry name" value="BMC_2"/>
    <property type="match status" value="2"/>
</dbReference>
<evidence type="ECO:0000256" key="3">
    <source>
        <dbReference type="PROSITE-ProRule" id="PRU01278"/>
    </source>
</evidence>
<evidence type="ECO:0000313" key="5">
    <source>
        <dbReference type="EMBL" id="KNZ42481.1"/>
    </source>
</evidence>
<dbReference type="STRING" id="52689.AKG39_06020"/>
<evidence type="ECO:0000256" key="1">
    <source>
        <dbReference type="ARBA" id="ARBA00024322"/>
    </source>
</evidence>
<evidence type="ECO:0000313" key="6">
    <source>
        <dbReference type="Proteomes" id="UP000036873"/>
    </source>
</evidence>
<dbReference type="PANTHER" id="PTHR33941:SF11">
    <property type="entry name" value="BACTERIAL MICROCOMPARTMENT SHELL PROTEIN PDUJ"/>
    <property type="match status" value="1"/>
</dbReference>
<dbReference type="PATRIC" id="fig|52689.4.peg.300"/>
<protein>
    <submittedName>
        <fullName evidence="5">Propanediol utilization protein</fullName>
    </submittedName>
</protein>
<comment type="similarity">
    <text evidence="3">Belongs to the bacterial microcompartments protein family.</text>
</comment>
<feature type="domain" description="BMC" evidence="4">
    <location>
        <begin position="4"/>
        <end position="86"/>
    </location>
</feature>
<comment type="caution">
    <text evidence="5">The sequence shown here is derived from an EMBL/GenBank/DDBJ whole genome shotgun (WGS) entry which is preliminary data.</text>
</comment>
<dbReference type="SUPFAM" id="SSF143414">
    <property type="entry name" value="CcmK-like"/>
    <property type="match status" value="2"/>
</dbReference>
<dbReference type="Proteomes" id="UP000036873">
    <property type="component" value="Unassembled WGS sequence"/>
</dbReference>
<name>A0A0L6U1U5_9FIRM</name>
<proteinExistence type="inferred from homology"/>
<dbReference type="OrthoDB" id="9791973at2"/>
<dbReference type="InterPro" id="IPR011238">
    <property type="entry name" value="Micro_shell_prot_PduT"/>
</dbReference>
<dbReference type="InterPro" id="IPR000249">
    <property type="entry name" value="BMC_dom"/>
</dbReference>
<accession>A0A0L6U1U5</accession>
<dbReference type="SMART" id="SM00877">
    <property type="entry name" value="BMC"/>
    <property type="match status" value="2"/>
</dbReference>
<evidence type="ECO:0000259" key="4">
    <source>
        <dbReference type="PROSITE" id="PS51930"/>
    </source>
</evidence>
<dbReference type="GO" id="GO:0031469">
    <property type="term" value="C:bacterial microcompartment"/>
    <property type="evidence" value="ECO:0007669"/>
    <property type="project" value="UniProtKB-SubCell"/>
</dbReference>
<sequence>MINAIGFIELNSIAKGIEVADHMLKVANVQLMFSTATCPGKYITLIYGDVGSVENSIKAAKLLGGEFIIDDLMIPNVDEQIFPAITGSSNVEKIGAIGVIESLAMASLIVAADTCVKASGVQLVELRLGSGIGGKSYLVMTGDVSEVDASMEAGVAVIKESGNIVYYTVIPSPHKDFKSTLL</sequence>
<dbReference type="Gene3D" id="3.30.70.1710">
    <property type="match status" value="2"/>
</dbReference>
<reference evidence="6" key="1">
    <citation type="submission" date="2015-07" db="EMBL/GenBank/DDBJ databases">
        <title>Draft genome sequence of Acetobacterium bakii DSM 8293, a potential psychrophilic chemical producer through syngas fermentation.</title>
        <authorList>
            <person name="Song Y."/>
            <person name="Hwang S."/>
            <person name="Cho B.-K."/>
        </authorList>
    </citation>
    <scope>NUCLEOTIDE SEQUENCE [LARGE SCALE GENOMIC DNA]</scope>
    <source>
        <strain evidence="6">DSM 8239</strain>
    </source>
</reference>
<dbReference type="InterPro" id="IPR037233">
    <property type="entry name" value="CcmK-like_sf"/>
</dbReference>
<keyword evidence="6" id="KW-1185">Reference proteome</keyword>
<evidence type="ECO:0000256" key="2">
    <source>
        <dbReference type="ARBA" id="ARBA00024446"/>
    </source>
</evidence>
<dbReference type="EMBL" id="LGYO01000012">
    <property type="protein sequence ID" value="KNZ42481.1"/>
    <property type="molecule type" value="Genomic_DNA"/>
</dbReference>
<comment type="subcellular location">
    <subcellularLocation>
        <location evidence="1">Bacterial microcompartment</location>
    </subcellularLocation>
</comment>
<feature type="domain" description="BMC" evidence="4">
    <location>
        <begin position="96"/>
        <end position="182"/>
    </location>
</feature>
<dbReference type="PIRSF" id="PIRSF034834">
    <property type="entry name" value="PduT"/>
    <property type="match status" value="1"/>
</dbReference>
<dbReference type="AlphaFoldDB" id="A0A0L6U1U5"/>
<gene>
    <name evidence="5" type="ORF">AKG39_06020</name>
</gene>
<dbReference type="RefSeq" id="WP_050739473.1">
    <property type="nucleotide sequence ID" value="NZ_LGYO01000012.1"/>
</dbReference>
<dbReference type="Pfam" id="PF00936">
    <property type="entry name" value="BMC"/>
    <property type="match status" value="2"/>
</dbReference>
<dbReference type="InterPro" id="IPR044872">
    <property type="entry name" value="CcmK/CsoS1_BMC"/>
</dbReference>